<dbReference type="Proteomes" id="UP001470230">
    <property type="component" value="Unassembled WGS sequence"/>
</dbReference>
<reference evidence="1 2" key="1">
    <citation type="submission" date="2024-04" db="EMBL/GenBank/DDBJ databases">
        <title>Tritrichomonas musculus Genome.</title>
        <authorList>
            <person name="Alves-Ferreira E."/>
            <person name="Grigg M."/>
            <person name="Lorenzi H."/>
            <person name="Galac M."/>
        </authorList>
    </citation>
    <scope>NUCLEOTIDE SEQUENCE [LARGE SCALE GENOMIC DNA]</scope>
    <source>
        <strain evidence="1 2">EAF2021</strain>
    </source>
</reference>
<organism evidence="1 2">
    <name type="scientific">Tritrichomonas musculus</name>
    <dbReference type="NCBI Taxonomy" id="1915356"/>
    <lineage>
        <taxon>Eukaryota</taxon>
        <taxon>Metamonada</taxon>
        <taxon>Parabasalia</taxon>
        <taxon>Tritrichomonadida</taxon>
        <taxon>Tritrichomonadidae</taxon>
        <taxon>Tritrichomonas</taxon>
    </lineage>
</organism>
<evidence type="ECO:0000313" key="1">
    <source>
        <dbReference type="EMBL" id="KAK8857836.1"/>
    </source>
</evidence>
<keyword evidence="2" id="KW-1185">Reference proteome</keyword>
<protein>
    <submittedName>
        <fullName evidence="1">Uncharacterized protein</fullName>
    </submittedName>
</protein>
<dbReference type="Gene3D" id="3.80.10.10">
    <property type="entry name" value="Ribonuclease Inhibitor"/>
    <property type="match status" value="1"/>
</dbReference>
<dbReference type="EMBL" id="JAPFFF010000019">
    <property type="protein sequence ID" value="KAK8857836.1"/>
    <property type="molecule type" value="Genomic_DNA"/>
</dbReference>
<proteinExistence type="predicted"/>
<name>A0ABR2I6H7_9EUKA</name>
<sequence>MFVTFPEYNSNLELKDFELANDCFKGADNFDIFEICAKKLTISIKLLNTSSISSLTIKYAIDAEISPGTINDSQNLKEVSITSKSLIVNENCFNGNHSLQSVFLNCSNIYFYSKCFNNIDNADFLTFESDDFCFWKNLTDITLHALKSLDIGPKCFIKLEKLKTAKFFSQSVTIVISRMRIT</sequence>
<dbReference type="InterPro" id="IPR032675">
    <property type="entry name" value="LRR_dom_sf"/>
</dbReference>
<comment type="caution">
    <text evidence="1">The sequence shown here is derived from an EMBL/GenBank/DDBJ whole genome shotgun (WGS) entry which is preliminary data.</text>
</comment>
<accession>A0ABR2I6H7</accession>
<evidence type="ECO:0000313" key="2">
    <source>
        <dbReference type="Proteomes" id="UP001470230"/>
    </source>
</evidence>
<gene>
    <name evidence="1" type="ORF">M9Y10_012930</name>
</gene>
<dbReference type="SUPFAM" id="SSF52058">
    <property type="entry name" value="L domain-like"/>
    <property type="match status" value="1"/>
</dbReference>